<evidence type="ECO:0000256" key="1">
    <source>
        <dbReference type="SAM" id="MobiDB-lite"/>
    </source>
</evidence>
<reference evidence="2 3" key="1">
    <citation type="journal article" date="2016" name="Int. J. Syst. Evol. Microbiol.">
        <title>Dermabacter jinjuensis sp. nov., a novel species of the genus Dermabacter isolated from a clinical specimen.</title>
        <authorList>
            <person name="Park Y.K."/>
            <person name="Lee K.M."/>
            <person name="Lee W.K."/>
            <person name="Cho M.J."/>
            <person name="Lee H.S."/>
            <person name="Cho Y.G."/>
            <person name="Lee Y.C."/>
            <person name="Lee W.K."/>
            <person name="Seong W.K."/>
            <person name="Hwang K.J."/>
        </authorList>
    </citation>
    <scope>NUCLEOTIDE SEQUENCE [LARGE SCALE GENOMIC DNA]</scope>
    <source>
        <strain evidence="2 3">32T</strain>
    </source>
</reference>
<evidence type="ECO:0000313" key="3">
    <source>
        <dbReference type="Proteomes" id="UP000815698"/>
    </source>
</evidence>
<dbReference type="Proteomes" id="UP000815698">
    <property type="component" value="Chromosome"/>
</dbReference>
<evidence type="ECO:0000313" key="2">
    <source>
        <dbReference type="EMBL" id="ATH95876.1"/>
    </source>
</evidence>
<organism evidence="2 3">
    <name type="scientific">Dermabacter jinjuensis</name>
    <dbReference type="NCBI Taxonomy" id="1667168"/>
    <lineage>
        <taxon>Bacteria</taxon>
        <taxon>Bacillati</taxon>
        <taxon>Actinomycetota</taxon>
        <taxon>Actinomycetes</taxon>
        <taxon>Micrococcales</taxon>
        <taxon>Dermabacteraceae</taxon>
        <taxon>Dermabacter</taxon>
    </lineage>
</organism>
<dbReference type="EMBL" id="CP023482">
    <property type="protein sequence ID" value="ATH95876.1"/>
    <property type="molecule type" value="Genomic_DNA"/>
</dbReference>
<protein>
    <submittedName>
        <fullName evidence="2">Uncharacterized protein</fullName>
    </submittedName>
</protein>
<sequence>MNTKNTSALFDTPAPAAPNGPGPVEIAVQKEIERKIADGILDGALYAGQIAQLLAAARELDESRGVGRPSGRAQFHDVVHRMLMDLPQPEKAAPSSELDRVLAAIMETEE</sequence>
<dbReference type="RefSeq" id="WP_096882427.1">
    <property type="nucleotide sequence ID" value="NZ_CP023482.1"/>
</dbReference>
<feature type="region of interest" description="Disordered" evidence="1">
    <location>
        <begin position="1"/>
        <end position="21"/>
    </location>
</feature>
<keyword evidence="3" id="KW-1185">Reference proteome</keyword>
<name>A0ABM6PK76_9MICO</name>
<proteinExistence type="predicted"/>
<gene>
    <name evidence="2" type="ORF">COP05_01285</name>
</gene>
<accession>A0ABM6PK76</accession>